<keyword evidence="4" id="KW-1185">Reference proteome</keyword>
<dbReference type="OrthoDB" id="3687641at2759"/>
<evidence type="ECO:0000313" key="3">
    <source>
        <dbReference type="EMBL" id="KAF2684547.1"/>
    </source>
</evidence>
<dbReference type="Pfam" id="PF11807">
    <property type="entry name" value="UstYa"/>
    <property type="match status" value="1"/>
</dbReference>
<dbReference type="EMBL" id="MU005581">
    <property type="protein sequence ID" value="KAF2684547.1"/>
    <property type="molecule type" value="Genomic_DNA"/>
</dbReference>
<keyword evidence="2" id="KW-0812">Transmembrane</keyword>
<accession>A0A6G1J1Z6</accession>
<dbReference type="PANTHER" id="PTHR33365:SF12">
    <property type="entry name" value="TAT PATHWAY SIGNAL SEQUENCE"/>
    <property type="match status" value="1"/>
</dbReference>
<keyword evidence="2" id="KW-1133">Transmembrane helix</keyword>
<dbReference type="GO" id="GO:0043386">
    <property type="term" value="P:mycotoxin biosynthetic process"/>
    <property type="evidence" value="ECO:0007669"/>
    <property type="project" value="InterPro"/>
</dbReference>
<dbReference type="Proteomes" id="UP000799291">
    <property type="component" value="Unassembled WGS sequence"/>
</dbReference>
<evidence type="ECO:0000256" key="1">
    <source>
        <dbReference type="ARBA" id="ARBA00035112"/>
    </source>
</evidence>
<evidence type="ECO:0000313" key="4">
    <source>
        <dbReference type="Proteomes" id="UP000799291"/>
    </source>
</evidence>
<sequence>MLHEKELLLEHDKCGSPREYNYNLHAIYSSTRKQTIIIWKSHPWILVYIVLLHSVGVLLGAALVLAQVTGAAAPGLRTFDFGHRFQDWIPTEYELQEYGAKDSESKFSSMPNDENIQAWDHLIQATFFSVSQTELLKTGESINDSVLLADGGYMAGLSVYNDIYYLRRLRLFLHSDYYYDTLTETNMKYL</sequence>
<feature type="transmembrane region" description="Helical" evidence="2">
    <location>
        <begin position="45"/>
        <end position="66"/>
    </location>
</feature>
<organism evidence="3 4">
    <name type="scientific">Lentithecium fluviatile CBS 122367</name>
    <dbReference type="NCBI Taxonomy" id="1168545"/>
    <lineage>
        <taxon>Eukaryota</taxon>
        <taxon>Fungi</taxon>
        <taxon>Dikarya</taxon>
        <taxon>Ascomycota</taxon>
        <taxon>Pezizomycotina</taxon>
        <taxon>Dothideomycetes</taxon>
        <taxon>Pleosporomycetidae</taxon>
        <taxon>Pleosporales</taxon>
        <taxon>Massarineae</taxon>
        <taxon>Lentitheciaceae</taxon>
        <taxon>Lentithecium</taxon>
    </lineage>
</organism>
<dbReference type="InterPro" id="IPR021765">
    <property type="entry name" value="UstYa-like"/>
</dbReference>
<gene>
    <name evidence="3" type="ORF">K458DRAFT_389012</name>
</gene>
<dbReference type="PANTHER" id="PTHR33365">
    <property type="entry name" value="YALI0B05434P"/>
    <property type="match status" value="1"/>
</dbReference>
<evidence type="ECO:0000256" key="2">
    <source>
        <dbReference type="SAM" id="Phobius"/>
    </source>
</evidence>
<keyword evidence="2" id="KW-0472">Membrane</keyword>
<protein>
    <submittedName>
        <fullName evidence="3">Uncharacterized protein</fullName>
    </submittedName>
</protein>
<name>A0A6G1J1Z6_9PLEO</name>
<dbReference type="AlphaFoldDB" id="A0A6G1J1Z6"/>
<reference evidence="3" key="1">
    <citation type="journal article" date="2020" name="Stud. Mycol.">
        <title>101 Dothideomycetes genomes: a test case for predicting lifestyles and emergence of pathogens.</title>
        <authorList>
            <person name="Haridas S."/>
            <person name="Albert R."/>
            <person name="Binder M."/>
            <person name="Bloem J."/>
            <person name="Labutti K."/>
            <person name="Salamov A."/>
            <person name="Andreopoulos B."/>
            <person name="Baker S."/>
            <person name="Barry K."/>
            <person name="Bills G."/>
            <person name="Bluhm B."/>
            <person name="Cannon C."/>
            <person name="Castanera R."/>
            <person name="Culley D."/>
            <person name="Daum C."/>
            <person name="Ezra D."/>
            <person name="Gonzalez J."/>
            <person name="Henrissat B."/>
            <person name="Kuo A."/>
            <person name="Liang C."/>
            <person name="Lipzen A."/>
            <person name="Lutzoni F."/>
            <person name="Magnuson J."/>
            <person name="Mondo S."/>
            <person name="Nolan M."/>
            <person name="Ohm R."/>
            <person name="Pangilinan J."/>
            <person name="Park H.-J."/>
            <person name="Ramirez L."/>
            <person name="Alfaro M."/>
            <person name="Sun H."/>
            <person name="Tritt A."/>
            <person name="Yoshinaga Y."/>
            <person name="Zwiers L.-H."/>
            <person name="Turgeon B."/>
            <person name="Goodwin S."/>
            <person name="Spatafora J."/>
            <person name="Crous P."/>
            <person name="Grigoriev I."/>
        </authorList>
    </citation>
    <scope>NUCLEOTIDE SEQUENCE</scope>
    <source>
        <strain evidence="3">CBS 122367</strain>
    </source>
</reference>
<proteinExistence type="inferred from homology"/>
<comment type="similarity">
    <text evidence="1">Belongs to the ustYa family.</text>
</comment>